<evidence type="ECO:0008006" key="2">
    <source>
        <dbReference type="Google" id="ProtNLM"/>
    </source>
</evidence>
<evidence type="ECO:0000313" key="1">
    <source>
        <dbReference type="EMBL" id="KKN34868.1"/>
    </source>
</evidence>
<dbReference type="PROSITE" id="PS51257">
    <property type="entry name" value="PROKAR_LIPOPROTEIN"/>
    <property type="match status" value="1"/>
</dbReference>
<sequence>MKNVGIVLGAFLTLVLVSCQGDQGPPGFDGLDGLDGIDGEAGIQAQVFEVEGVNFDYIVADNLYESILTFTDFTSFEVLPNDAVLVYQFDRTVDFEDGGSENVWNLIPQSFFLDQGTIQFISGHTSKDVEILISGNFNLSNLDPGFTDNQIFRIAIVPGVAATSKMDKSNMAAVMSSLGLTEKDVQKIRVK</sequence>
<accession>A0A0F9T058</accession>
<name>A0A0F9T058_9ZZZZ</name>
<reference evidence="1" key="1">
    <citation type="journal article" date="2015" name="Nature">
        <title>Complex archaea that bridge the gap between prokaryotes and eukaryotes.</title>
        <authorList>
            <person name="Spang A."/>
            <person name="Saw J.H."/>
            <person name="Jorgensen S.L."/>
            <person name="Zaremba-Niedzwiedzka K."/>
            <person name="Martijn J."/>
            <person name="Lind A.E."/>
            <person name="van Eijk R."/>
            <person name="Schleper C."/>
            <person name="Guy L."/>
            <person name="Ettema T.J."/>
        </authorList>
    </citation>
    <scope>NUCLEOTIDE SEQUENCE</scope>
</reference>
<gene>
    <name evidence="1" type="ORF">LCGC14_0789380</name>
</gene>
<organism evidence="1">
    <name type="scientific">marine sediment metagenome</name>
    <dbReference type="NCBI Taxonomy" id="412755"/>
    <lineage>
        <taxon>unclassified sequences</taxon>
        <taxon>metagenomes</taxon>
        <taxon>ecological metagenomes</taxon>
    </lineage>
</organism>
<dbReference type="AlphaFoldDB" id="A0A0F9T058"/>
<protein>
    <recommendedName>
        <fullName evidence="2">Collagen-like protein</fullName>
    </recommendedName>
</protein>
<proteinExistence type="predicted"/>
<comment type="caution">
    <text evidence="1">The sequence shown here is derived from an EMBL/GenBank/DDBJ whole genome shotgun (WGS) entry which is preliminary data.</text>
</comment>
<dbReference type="EMBL" id="LAZR01002079">
    <property type="protein sequence ID" value="KKN34868.1"/>
    <property type="molecule type" value="Genomic_DNA"/>
</dbReference>